<dbReference type="InterPro" id="IPR041698">
    <property type="entry name" value="Methyltransf_25"/>
</dbReference>
<dbReference type="Gene3D" id="3.40.50.150">
    <property type="entry name" value="Vaccinia Virus protein VP39"/>
    <property type="match status" value="1"/>
</dbReference>
<dbReference type="GO" id="GO:0032259">
    <property type="term" value="P:methylation"/>
    <property type="evidence" value="ECO:0007669"/>
    <property type="project" value="UniProtKB-KW"/>
</dbReference>
<dbReference type="RefSeq" id="WP_186864162.1">
    <property type="nucleotide sequence ID" value="NZ_JACOGC010000009.1"/>
</dbReference>
<evidence type="ECO:0000256" key="1">
    <source>
        <dbReference type="ARBA" id="ARBA00022679"/>
    </source>
</evidence>
<keyword evidence="1" id="KW-0808">Transferase</keyword>
<proteinExistence type="predicted"/>
<dbReference type="EMBL" id="JACOGC010000009">
    <property type="protein sequence ID" value="MBC3886620.1"/>
    <property type="molecule type" value="Genomic_DNA"/>
</dbReference>
<dbReference type="PANTHER" id="PTHR43861">
    <property type="entry name" value="TRANS-ACONITATE 2-METHYLTRANSFERASE-RELATED"/>
    <property type="match status" value="1"/>
</dbReference>
<comment type="caution">
    <text evidence="3">The sequence shown here is derived from an EMBL/GenBank/DDBJ whole genome shotgun (WGS) entry which is preliminary data.</text>
</comment>
<dbReference type="Pfam" id="PF13649">
    <property type="entry name" value="Methyltransf_25"/>
    <property type="match status" value="1"/>
</dbReference>
<keyword evidence="3" id="KW-0489">Methyltransferase</keyword>
<gene>
    <name evidence="3" type="ORF">H8K27_15945</name>
</gene>
<keyword evidence="4" id="KW-1185">Reference proteome</keyword>
<sequence length="212" mass="23679">MNSTNKHAGFAHPQETWNTRFSGDGYIFGTEPNHFLVSALPLLRPGMRVLVVADGEGRNSVWLAKQGLITTAFDISPVGVEKAKKLAFEQQVEVNFAVSDCDSWHWEDEHYDAVVAIFIQFADPAMRARMFSNFIKTLKPGGLLILQGYTPKQLEYKTGGPPDISHLYTEELLRDAFSSMHIDQLTSYEKMLDEGTQHAGMSALIGLIAHKH</sequence>
<dbReference type="GO" id="GO:0008168">
    <property type="term" value="F:methyltransferase activity"/>
    <property type="evidence" value="ECO:0007669"/>
    <property type="project" value="UniProtKB-KW"/>
</dbReference>
<feature type="domain" description="Methyltransferase" evidence="2">
    <location>
        <begin position="49"/>
        <end position="142"/>
    </location>
</feature>
<organism evidence="3 4">
    <name type="scientific">Undibacterium griseum</name>
    <dbReference type="NCBI Taxonomy" id="2762295"/>
    <lineage>
        <taxon>Bacteria</taxon>
        <taxon>Pseudomonadati</taxon>
        <taxon>Pseudomonadota</taxon>
        <taxon>Betaproteobacteria</taxon>
        <taxon>Burkholderiales</taxon>
        <taxon>Oxalobacteraceae</taxon>
        <taxon>Undibacterium</taxon>
    </lineage>
</organism>
<evidence type="ECO:0000313" key="3">
    <source>
        <dbReference type="EMBL" id="MBC3886620.1"/>
    </source>
</evidence>
<accession>A0ABR6YRT9</accession>
<dbReference type="SUPFAM" id="SSF53335">
    <property type="entry name" value="S-adenosyl-L-methionine-dependent methyltransferases"/>
    <property type="match status" value="1"/>
</dbReference>
<dbReference type="Proteomes" id="UP000613113">
    <property type="component" value="Unassembled WGS sequence"/>
</dbReference>
<dbReference type="CDD" id="cd02440">
    <property type="entry name" value="AdoMet_MTases"/>
    <property type="match status" value="1"/>
</dbReference>
<name>A0ABR6YRT9_9BURK</name>
<reference evidence="3 4" key="1">
    <citation type="submission" date="2020-08" db="EMBL/GenBank/DDBJ databases">
        <title>Novel species isolated from subtropical streams in China.</title>
        <authorList>
            <person name="Lu H."/>
        </authorList>
    </citation>
    <scope>NUCLEOTIDE SEQUENCE [LARGE SCALE GENOMIC DNA]</scope>
    <source>
        <strain evidence="3 4">FT31W</strain>
    </source>
</reference>
<dbReference type="InterPro" id="IPR029063">
    <property type="entry name" value="SAM-dependent_MTases_sf"/>
</dbReference>
<dbReference type="PANTHER" id="PTHR43861:SF3">
    <property type="entry name" value="PUTATIVE (AFU_ORTHOLOGUE AFUA_2G14390)-RELATED"/>
    <property type="match status" value="1"/>
</dbReference>
<evidence type="ECO:0000313" key="4">
    <source>
        <dbReference type="Proteomes" id="UP000613113"/>
    </source>
</evidence>
<evidence type="ECO:0000259" key="2">
    <source>
        <dbReference type="Pfam" id="PF13649"/>
    </source>
</evidence>
<protein>
    <submittedName>
        <fullName evidence="3">Class I SAM-dependent methyltransferase</fullName>
    </submittedName>
</protein>